<keyword evidence="4" id="KW-1185">Reference proteome</keyword>
<organism evidence="3 4">
    <name type="scientific">Deinococcus metallilatus</name>
    <dbReference type="NCBI Taxonomy" id="1211322"/>
    <lineage>
        <taxon>Bacteria</taxon>
        <taxon>Thermotogati</taxon>
        <taxon>Deinococcota</taxon>
        <taxon>Deinococci</taxon>
        <taxon>Deinococcales</taxon>
        <taxon>Deinococcaceae</taxon>
        <taxon>Deinococcus</taxon>
    </lineage>
</organism>
<dbReference type="InterPro" id="IPR050570">
    <property type="entry name" value="Cell_wall_metabolism_enzyme"/>
</dbReference>
<dbReference type="EMBL" id="JACHFV010000001">
    <property type="protein sequence ID" value="MBB5293551.1"/>
    <property type="molecule type" value="Genomic_DNA"/>
</dbReference>
<dbReference type="SUPFAM" id="SSF51261">
    <property type="entry name" value="Duplicated hybrid motif"/>
    <property type="match status" value="1"/>
</dbReference>
<reference evidence="3 4" key="1">
    <citation type="submission" date="2020-08" db="EMBL/GenBank/DDBJ databases">
        <title>Genomic Encyclopedia of Type Strains, Phase IV (KMG-IV): sequencing the most valuable type-strain genomes for metagenomic binning, comparative biology and taxonomic classification.</title>
        <authorList>
            <person name="Goeker M."/>
        </authorList>
    </citation>
    <scope>NUCLEOTIDE SEQUENCE [LARGE SCALE GENOMIC DNA]</scope>
    <source>
        <strain evidence="3 4">DSM 105434</strain>
    </source>
</reference>
<dbReference type="CDD" id="cd12797">
    <property type="entry name" value="M23_peptidase"/>
    <property type="match status" value="1"/>
</dbReference>
<dbReference type="InterPro" id="IPR011055">
    <property type="entry name" value="Dup_hybrid_motif"/>
</dbReference>
<feature type="region of interest" description="Disordered" evidence="1">
    <location>
        <begin position="366"/>
        <end position="407"/>
    </location>
</feature>
<proteinExistence type="predicted"/>
<evidence type="ECO:0000259" key="2">
    <source>
        <dbReference type="Pfam" id="PF01551"/>
    </source>
</evidence>
<dbReference type="InterPro" id="IPR016047">
    <property type="entry name" value="M23ase_b-sheet_dom"/>
</dbReference>
<evidence type="ECO:0000313" key="4">
    <source>
        <dbReference type="Proteomes" id="UP000536909"/>
    </source>
</evidence>
<dbReference type="Gene3D" id="2.70.70.10">
    <property type="entry name" value="Glucose Permease (Domain IIA)"/>
    <property type="match status" value="1"/>
</dbReference>
<dbReference type="PANTHER" id="PTHR21666">
    <property type="entry name" value="PEPTIDASE-RELATED"/>
    <property type="match status" value="1"/>
</dbReference>
<dbReference type="PANTHER" id="PTHR21666:SF270">
    <property type="entry name" value="MUREIN HYDROLASE ACTIVATOR ENVC"/>
    <property type="match status" value="1"/>
</dbReference>
<evidence type="ECO:0000313" key="3">
    <source>
        <dbReference type="EMBL" id="MBB5293551.1"/>
    </source>
</evidence>
<feature type="domain" description="M23ase beta-sheet core" evidence="2">
    <location>
        <begin position="242"/>
        <end position="336"/>
    </location>
</feature>
<dbReference type="Proteomes" id="UP000536909">
    <property type="component" value="Unassembled WGS sequence"/>
</dbReference>
<dbReference type="Pfam" id="PF01551">
    <property type="entry name" value="Peptidase_M23"/>
    <property type="match status" value="1"/>
</dbReference>
<accession>A0ABR6MNN7</accession>
<comment type="caution">
    <text evidence="3">The sequence shown here is derived from an EMBL/GenBank/DDBJ whole genome shotgun (WGS) entry which is preliminary data.</text>
</comment>
<evidence type="ECO:0000256" key="1">
    <source>
        <dbReference type="SAM" id="MobiDB-lite"/>
    </source>
</evidence>
<protein>
    <submittedName>
        <fullName evidence="3">Murein DD-endopeptidase MepM/ murein hydrolase activator NlpD</fullName>
    </submittedName>
</protein>
<sequence>MTALLFRLAARTGVWAASVLAVLGSVALTQGTLAGAGERYTPVVQSVPSPPRWFLGTDGQVHLVYELLLTNAFPVPVTVTSVEVLGTAPSRPLARFSGDRLSAAMSLLATGSVPTTTLPPSGVGAAWLDVPLPTPQALPGEVLHRVTVSVPPGLPVPTTITDTGGAARVDLRPPTVLGPPLLGSGWAAIGSCCDGPHRRAIQPINGRLHLSQRFAIDFNRLGEASRIVVGDPYLNVSYPTYAQPVLAVADATVLEAVDRYPDQVPNHPRPVGIEEADGNHVILDLGGGRFAFYAHLKPGSVGVRAGQTVRRGQMIAQVGNSGSSSGPHLHFQVMDRPSALAADGLPYVFDCYEISGRTPPLDVLLQSDPRTPVPVDPQTAGPQRASLPLGRDVLTFPPVPTPSRSCP</sequence>
<gene>
    <name evidence="3" type="ORF">HNQ10_000364</name>
</gene>
<dbReference type="RefSeq" id="WP_129117236.1">
    <property type="nucleotide sequence ID" value="NZ_BSUI01000012.1"/>
</dbReference>
<dbReference type="GO" id="GO:0016787">
    <property type="term" value="F:hydrolase activity"/>
    <property type="evidence" value="ECO:0007669"/>
    <property type="project" value="UniProtKB-KW"/>
</dbReference>
<name>A0ABR6MNN7_9DEIO</name>
<keyword evidence="3" id="KW-0378">Hydrolase</keyword>